<dbReference type="GO" id="GO:0003725">
    <property type="term" value="F:double-stranded RNA binding"/>
    <property type="evidence" value="ECO:0007669"/>
    <property type="project" value="UniProtKB-UniRule"/>
</dbReference>
<dbReference type="Proteomes" id="UP001220509">
    <property type="component" value="Chromosome"/>
</dbReference>
<evidence type="ECO:0000256" key="14">
    <source>
        <dbReference type="PIRSR" id="PIRSR004930-1"/>
    </source>
</evidence>
<feature type="binding site" evidence="14">
    <location>
        <position position="82"/>
    </location>
    <ligand>
        <name>ATP</name>
        <dbReference type="ChEBI" id="CHEBI:30616"/>
    </ligand>
</feature>
<feature type="binding site" evidence="14">
    <location>
        <position position="162"/>
    </location>
    <ligand>
        <name>L-threonine</name>
        <dbReference type="ChEBI" id="CHEBI:57926"/>
    </ligand>
</feature>
<feature type="domain" description="YrdC-like" evidence="15">
    <location>
        <begin position="33"/>
        <end position="221"/>
    </location>
</feature>
<comment type="function">
    <text evidence="13">Required for the formation of a threonylcarbamoyl group on adenosine at position 37 (t(6)A37) in tRNAs that read codons beginning with adenine.</text>
</comment>
<keyword evidence="10 13" id="KW-0067">ATP-binding</keyword>
<keyword evidence="6 13" id="KW-0808">Transferase</keyword>
<dbReference type="EMBL" id="CP117416">
    <property type="protein sequence ID" value="WCT55417.1"/>
    <property type="molecule type" value="Genomic_DNA"/>
</dbReference>
<keyword evidence="9 13" id="KW-0547">Nucleotide-binding</keyword>
<keyword evidence="7 13" id="KW-0819">tRNA processing</keyword>
<accession>A0AAX3M0M7</accession>
<feature type="binding site" evidence="14">
    <location>
        <position position="55"/>
    </location>
    <ligand>
        <name>L-threonine</name>
        <dbReference type="ChEBI" id="CHEBI:57926"/>
    </ligand>
</feature>
<dbReference type="InterPro" id="IPR017945">
    <property type="entry name" value="DHBP_synth_RibB-like_a/b_dom"/>
</dbReference>
<comment type="catalytic activity">
    <reaction evidence="12 13">
        <text>L-threonine + hydrogencarbonate + ATP = L-threonylcarbamoyladenylate + diphosphate + H2O</text>
        <dbReference type="Rhea" id="RHEA:36407"/>
        <dbReference type="ChEBI" id="CHEBI:15377"/>
        <dbReference type="ChEBI" id="CHEBI:17544"/>
        <dbReference type="ChEBI" id="CHEBI:30616"/>
        <dbReference type="ChEBI" id="CHEBI:33019"/>
        <dbReference type="ChEBI" id="CHEBI:57926"/>
        <dbReference type="ChEBI" id="CHEBI:73682"/>
        <dbReference type="EC" id="2.7.7.87"/>
    </reaction>
</comment>
<comment type="similarity">
    <text evidence="2 13">Belongs to the SUA5 family.</text>
</comment>
<dbReference type="PROSITE" id="PS51163">
    <property type="entry name" value="YRDC"/>
    <property type="match status" value="1"/>
</dbReference>
<dbReference type="FunFam" id="3.90.870.10:FF:000008">
    <property type="entry name" value="Threonylcarbamoyl-AMP synthase"/>
    <property type="match status" value="1"/>
</dbReference>
<comment type="subcellular location">
    <subcellularLocation>
        <location evidence="1 13">Cytoplasm</location>
    </subcellularLocation>
</comment>
<evidence type="ECO:0000256" key="8">
    <source>
        <dbReference type="ARBA" id="ARBA00022695"/>
    </source>
</evidence>
<dbReference type="Gene3D" id="3.40.50.11030">
    <property type="entry name" value="Threonylcarbamoyl-AMP synthase, C-terminal domain"/>
    <property type="match status" value="1"/>
</dbReference>
<dbReference type="InterPro" id="IPR050156">
    <property type="entry name" value="TC-AMP_synthase_SUA5"/>
</dbReference>
<dbReference type="GO" id="GO:0008033">
    <property type="term" value="P:tRNA processing"/>
    <property type="evidence" value="ECO:0007669"/>
    <property type="project" value="UniProtKB-KW"/>
</dbReference>
<dbReference type="Pfam" id="PF01300">
    <property type="entry name" value="Sua5_yciO_yrdC"/>
    <property type="match status" value="1"/>
</dbReference>
<keyword evidence="5 13" id="KW-0963">Cytoplasm</keyword>
<reference evidence="16 17" key="1">
    <citation type="submission" date="2023-02" db="EMBL/GenBank/DDBJ databases">
        <title>Genome sequence of Paenibacillus kyungheensis KACC 18744.</title>
        <authorList>
            <person name="Kim S."/>
            <person name="Heo J."/>
            <person name="Kwon S.-W."/>
        </authorList>
    </citation>
    <scope>NUCLEOTIDE SEQUENCE [LARGE SCALE GENOMIC DNA]</scope>
    <source>
        <strain evidence="16 17">KACC 18744</strain>
    </source>
</reference>
<feature type="binding site" evidence="14">
    <location>
        <position position="202"/>
    </location>
    <ligand>
        <name>L-threonine</name>
        <dbReference type="ChEBI" id="CHEBI:57926"/>
    </ligand>
</feature>
<organism evidence="16 17">
    <name type="scientific">Paenibacillus kyungheensis</name>
    <dbReference type="NCBI Taxonomy" id="1452732"/>
    <lineage>
        <taxon>Bacteria</taxon>
        <taxon>Bacillati</taxon>
        <taxon>Bacillota</taxon>
        <taxon>Bacilli</taxon>
        <taxon>Bacillales</taxon>
        <taxon>Paenibacillaceae</taxon>
        <taxon>Paenibacillus</taxon>
    </lineage>
</organism>
<gene>
    <name evidence="16" type="ORF">PQ456_20065</name>
</gene>
<dbReference type="PIRSF" id="PIRSF004930">
    <property type="entry name" value="Tln_factor_SUA5"/>
    <property type="match status" value="1"/>
</dbReference>
<feature type="binding site" evidence="14">
    <location>
        <position position="138"/>
    </location>
    <ligand>
        <name>ATP</name>
        <dbReference type="ChEBI" id="CHEBI:30616"/>
    </ligand>
</feature>
<evidence type="ECO:0000256" key="7">
    <source>
        <dbReference type="ARBA" id="ARBA00022694"/>
    </source>
</evidence>
<dbReference type="InterPro" id="IPR005145">
    <property type="entry name" value="Sua5_C"/>
</dbReference>
<protein>
    <recommendedName>
        <fullName evidence="4 13">Threonylcarbamoyl-AMP synthase</fullName>
        <shortName evidence="13">TC-AMP synthase</shortName>
        <ecNumber evidence="3 13">2.7.7.87</ecNumber>
    </recommendedName>
    <alternativeName>
        <fullName evidence="11 13">L-threonylcarbamoyladenylate synthase</fullName>
    </alternativeName>
</protein>
<dbReference type="KEGG" id="pka:PQ456_20065"/>
<feature type="binding site" evidence="14">
    <location>
        <position position="78"/>
    </location>
    <ligand>
        <name>ATP</name>
        <dbReference type="ChEBI" id="CHEBI:30616"/>
    </ligand>
</feature>
<dbReference type="GO" id="GO:0000049">
    <property type="term" value="F:tRNA binding"/>
    <property type="evidence" value="ECO:0007669"/>
    <property type="project" value="TreeGrafter"/>
</dbReference>
<dbReference type="EC" id="2.7.7.87" evidence="3 13"/>
<evidence type="ECO:0000256" key="11">
    <source>
        <dbReference type="ARBA" id="ARBA00029774"/>
    </source>
</evidence>
<evidence type="ECO:0000313" key="17">
    <source>
        <dbReference type="Proteomes" id="UP001220509"/>
    </source>
</evidence>
<feature type="binding site" evidence="14">
    <location>
        <position position="217"/>
    </location>
    <ligand>
        <name>ATP</name>
        <dbReference type="ChEBI" id="CHEBI:30616"/>
    </ligand>
</feature>
<evidence type="ECO:0000256" key="13">
    <source>
        <dbReference type="PIRNR" id="PIRNR004930"/>
    </source>
</evidence>
<dbReference type="RefSeq" id="WP_273613787.1">
    <property type="nucleotide sequence ID" value="NZ_CP117416.1"/>
</dbReference>
<proteinExistence type="inferred from homology"/>
<evidence type="ECO:0000256" key="12">
    <source>
        <dbReference type="ARBA" id="ARBA00048366"/>
    </source>
</evidence>
<dbReference type="Pfam" id="PF03481">
    <property type="entry name" value="Sua5_C"/>
    <property type="match status" value="1"/>
</dbReference>
<feature type="binding site" evidence="14">
    <location>
        <position position="142"/>
    </location>
    <ligand>
        <name>L-threonine</name>
        <dbReference type="ChEBI" id="CHEBI:57926"/>
    </ligand>
</feature>
<dbReference type="GO" id="GO:0061710">
    <property type="term" value="F:L-threonylcarbamoyladenylate synthase"/>
    <property type="evidence" value="ECO:0007669"/>
    <property type="project" value="UniProtKB-EC"/>
</dbReference>
<evidence type="ECO:0000256" key="10">
    <source>
        <dbReference type="ARBA" id="ARBA00022840"/>
    </source>
</evidence>
<dbReference type="GO" id="GO:0006450">
    <property type="term" value="P:regulation of translational fidelity"/>
    <property type="evidence" value="ECO:0007669"/>
    <property type="project" value="TreeGrafter"/>
</dbReference>
<evidence type="ECO:0000256" key="2">
    <source>
        <dbReference type="ARBA" id="ARBA00007663"/>
    </source>
</evidence>
<evidence type="ECO:0000259" key="15">
    <source>
        <dbReference type="PROSITE" id="PS51163"/>
    </source>
</evidence>
<dbReference type="NCBIfam" id="TIGR00057">
    <property type="entry name" value="L-threonylcarbamoyladenylate synthase"/>
    <property type="match status" value="1"/>
</dbReference>
<dbReference type="GO" id="GO:0005737">
    <property type="term" value="C:cytoplasm"/>
    <property type="evidence" value="ECO:0007669"/>
    <property type="project" value="UniProtKB-SubCell"/>
</dbReference>
<dbReference type="PANTHER" id="PTHR17490:SF16">
    <property type="entry name" value="THREONYLCARBAMOYL-AMP SYNTHASE"/>
    <property type="match status" value="1"/>
</dbReference>
<feature type="binding site" evidence="14">
    <location>
        <position position="172"/>
    </location>
    <ligand>
        <name>ATP</name>
        <dbReference type="ChEBI" id="CHEBI:30616"/>
    </ligand>
</feature>
<dbReference type="GO" id="GO:0005524">
    <property type="term" value="F:ATP binding"/>
    <property type="evidence" value="ECO:0007669"/>
    <property type="project" value="UniProtKB-UniRule"/>
</dbReference>
<dbReference type="SUPFAM" id="SSF55821">
    <property type="entry name" value="YrdC/RibB"/>
    <property type="match status" value="1"/>
</dbReference>
<evidence type="ECO:0000313" key="16">
    <source>
        <dbReference type="EMBL" id="WCT55417.1"/>
    </source>
</evidence>
<sequence>MNNQTENSNNKPQAVQANSLCTCWDVRHSEHIEQQLSEAGQILANGGIVAFPTETVYGLGADARNTQAVASVFTAKGRPSDNPLIVHISHMDQLGSLVSEIRPLEQTLMDHFWPGPLTLVMPVRPDTVSPLVTAGLNTVAIRMPDHPIALGLISASGCPLAAPSANRSGRPSPTTAAHVIEDLSAVIDGVVDGGSAGIGVESTVIQVQDDHTIMILRPGGVTEEQLSSFAKQVIRDPALQDSSLELTPRSPGMKYTHYAPQGSMTIVMGEHDEVVNQYIQQQIVQAQARGEKTGVLVFDETNINSADTVVLSLGSRHSLAEAANRLYAALRILDSEGVTFIMAQGCDQQGVGVAVMNRLSKAAGGQIIYV</sequence>
<evidence type="ECO:0000256" key="3">
    <source>
        <dbReference type="ARBA" id="ARBA00012584"/>
    </source>
</evidence>
<dbReference type="AlphaFoldDB" id="A0AAX3M0M7"/>
<evidence type="ECO:0000256" key="9">
    <source>
        <dbReference type="ARBA" id="ARBA00022741"/>
    </source>
</evidence>
<keyword evidence="8 13" id="KW-0548">Nucleotidyltransferase</keyword>
<keyword evidence="17" id="KW-1185">Reference proteome</keyword>
<dbReference type="InterPro" id="IPR006070">
    <property type="entry name" value="Sua5-like_dom"/>
</dbReference>
<dbReference type="InterPro" id="IPR010923">
    <property type="entry name" value="T(6)A37_SUA5"/>
</dbReference>
<evidence type="ECO:0000256" key="5">
    <source>
        <dbReference type="ARBA" id="ARBA00022490"/>
    </source>
</evidence>
<evidence type="ECO:0000256" key="6">
    <source>
        <dbReference type="ARBA" id="ARBA00022679"/>
    </source>
</evidence>
<evidence type="ECO:0000256" key="1">
    <source>
        <dbReference type="ARBA" id="ARBA00004496"/>
    </source>
</evidence>
<feature type="binding site" evidence="14">
    <location>
        <position position="164"/>
    </location>
    <ligand>
        <name>ATP</name>
        <dbReference type="ChEBI" id="CHEBI:30616"/>
    </ligand>
</feature>
<name>A0AAX3M0M7_9BACL</name>
<feature type="binding site" evidence="14">
    <location>
        <position position="258"/>
    </location>
    <ligand>
        <name>ATP</name>
        <dbReference type="ChEBI" id="CHEBI:30616"/>
    </ligand>
</feature>
<feature type="binding site" evidence="14">
    <location>
        <position position="87"/>
    </location>
    <ligand>
        <name>L-threonine</name>
        <dbReference type="ChEBI" id="CHEBI:57926"/>
    </ligand>
</feature>
<dbReference type="InterPro" id="IPR038385">
    <property type="entry name" value="Sua5/YwlC_C"/>
</dbReference>
<evidence type="ECO:0000256" key="4">
    <source>
        <dbReference type="ARBA" id="ARBA00015492"/>
    </source>
</evidence>
<dbReference type="Gene3D" id="3.90.870.10">
    <property type="entry name" value="DHBP synthase"/>
    <property type="match status" value="1"/>
</dbReference>
<dbReference type="PANTHER" id="PTHR17490">
    <property type="entry name" value="SUA5"/>
    <property type="match status" value="1"/>
</dbReference>